<dbReference type="EMBL" id="GL377585">
    <property type="protein sequence ID" value="EFJ26203.1"/>
    <property type="molecule type" value="Genomic_DNA"/>
</dbReference>
<dbReference type="Pfam" id="PF24300">
    <property type="entry name" value="KWL1"/>
    <property type="match status" value="1"/>
</dbReference>
<dbReference type="InterPro" id="IPR039271">
    <property type="entry name" value="Kiwellin-like"/>
</dbReference>
<proteinExistence type="predicted"/>
<comment type="subcellular location">
    <subcellularLocation>
        <location evidence="1">Secreted</location>
    </subcellularLocation>
</comment>
<protein>
    <submittedName>
        <fullName evidence="4">Uncharacterized protein</fullName>
    </submittedName>
</protein>
<organism evidence="5">
    <name type="scientific">Selaginella moellendorffii</name>
    <name type="common">Spikemoss</name>
    <dbReference type="NCBI Taxonomy" id="88036"/>
    <lineage>
        <taxon>Eukaryota</taxon>
        <taxon>Viridiplantae</taxon>
        <taxon>Streptophyta</taxon>
        <taxon>Embryophyta</taxon>
        <taxon>Tracheophyta</taxon>
        <taxon>Lycopodiopsida</taxon>
        <taxon>Selaginellales</taxon>
        <taxon>Selaginellaceae</taxon>
        <taxon>Selaginella</taxon>
    </lineage>
</organism>
<keyword evidence="3" id="KW-0732">Signal</keyword>
<evidence type="ECO:0000256" key="2">
    <source>
        <dbReference type="ARBA" id="ARBA00022525"/>
    </source>
</evidence>
<keyword evidence="2" id="KW-0964">Secreted</keyword>
<accession>D8RP60</accession>
<evidence type="ECO:0000313" key="4">
    <source>
        <dbReference type="EMBL" id="EFJ26203.1"/>
    </source>
</evidence>
<reference evidence="4 5" key="1">
    <citation type="journal article" date="2011" name="Science">
        <title>The Selaginella genome identifies genetic changes associated with the evolution of vascular plants.</title>
        <authorList>
            <person name="Banks J.A."/>
            <person name="Nishiyama T."/>
            <person name="Hasebe M."/>
            <person name="Bowman J.L."/>
            <person name="Gribskov M."/>
            <person name="dePamphilis C."/>
            <person name="Albert V.A."/>
            <person name="Aono N."/>
            <person name="Aoyama T."/>
            <person name="Ambrose B.A."/>
            <person name="Ashton N.W."/>
            <person name="Axtell M.J."/>
            <person name="Barker E."/>
            <person name="Barker M.S."/>
            <person name="Bennetzen J.L."/>
            <person name="Bonawitz N.D."/>
            <person name="Chapple C."/>
            <person name="Cheng C."/>
            <person name="Correa L.G."/>
            <person name="Dacre M."/>
            <person name="DeBarry J."/>
            <person name="Dreyer I."/>
            <person name="Elias M."/>
            <person name="Engstrom E.M."/>
            <person name="Estelle M."/>
            <person name="Feng L."/>
            <person name="Finet C."/>
            <person name="Floyd S.K."/>
            <person name="Frommer W.B."/>
            <person name="Fujita T."/>
            <person name="Gramzow L."/>
            <person name="Gutensohn M."/>
            <person name="Harholt J."/>
            <person name="Hattori M."/>
            <person name="Heyl A."/>
            <person name="Hirai T."/>
            <person name="Hiwatashi Y."/>
            <person name="Ishikawa M."/>
            <person name="Iwata M."/>
            <person name="Karol K.G."/>
            <person name="Koehler B."/>
            <person name="Kolukisaoglu U."/>
            <person name="Kubo M."/>
            <person name="Kurata T."/>
            <person name="Lalonde S."/>
            <person name="Li K."/>
            <person name="Li Y."/>
            <person name="Litt A."/>
            <person name="Lyons E."/>
            <person name="Manning G."/>
            <person name="Maruyama T."/>
            <person name="Michael T.P."/>
            <person name="Mikami K."/>
            <person name="Miyazaki S."/>
            <person name="Morinaga S."/>
            <person name="Murata T."/>
            <person name="Mueller-Roeber B."/>
            <person name="Nelson D.R."/>
            <person name="Obara M."/>
            <person name="Oguri Y."/>
            <person name="Olmstead R.G."/>
            <person name="Onodera N."/>
            <person name="Petersen B.L."/>
            <person name="Pils B."/>
            <person name="Prigge M."/>
            <person name="Rensing S.A."/>
            <person name="Riano-Pachon D.M."/>
            <person name="Roberts A.W."/>
            <person name="Sato Y."/>
            <person name="Scheller H.V."/>
            <person name="Schulz B."/>
            <person name="Schulz C."/>
            <person name="Shakirov E.V."/>
            <person name="Shibagaki N."/>
            <person name="Shinohara N."/>
            <person name="Shippen D.E."/>
            <person name="Soerensen I."/>
            <person name="Sotooka R."/>
            <person name="Sugimoto N."/>
            <person name="Sugita M."/>
            <person name="Sumikawa N."/>
            <person name="Tanurdzic M."/>
            <person name="Theissen G."/>
            <person name="Ulvskov P."/>
            <person name="Wakazuki S."/>
            <person name="Weng J.K."/>
            <person name="Willats W.W."/>
            <person name="Wipf D."/>
            <person name="Wolf P.G."/>
            <person name="Yang L."/>
            <person name="Zimmer A.D."/>
            <person name="Zhu Q."/>
            <person name="Mitros T."/>
            <person name="Hellsten U."/>
            <person name="Loque D."/>
            <person name="Otillar R."/>
            <person name="Salamov A."/>
            <person name="Schmutz J."/>
            <person name="Shapiro H."/>
            <person name="Lindquist E."/>
            <person name="Lucas S."/>
            <person name="Rokhsar D."/>
            <person name="Grigoriev I.V."/>
        </authorList>
    </citation>
    <scope>NUCLEOTIDE SEQUENCE [LARGE SCALE GENOMIC DNA]</scope>
</reference>
<name>D8RP60_SELML</name>
<gene>
    <name evidence="4" type="ORF">SELMODRAFT_413345</name>
</gene>
<dbReference type="Gramene" id="EFJ26203">
    <property type="protein sequence ID" value="EFJ26203"/>
    <property type="gene ID" value="SELMODRAFT_413345"/>
</dbReference>
<dbReference type="PANTHER" id="PTHR33191">
    <property type="entry name" value="RIPENING-RELATED PROTEIN 2-RELATED"/>
    <property type="match status" value="1"/>
</dbReference>
<dbReference type="Proteomes" id="UP000001514">
    <property type="component" value="Unassembled WGS sequence"/>
</dbReference>
<dbReference type="PANTHER" id="PTHR33191:SF9">
    <property type="entry name" value="RIPENING-RELATED PROTEIN 2-RELATED"/>
    <property type="match status" value="1"/>
</dbReference>
<dbReference type="InParanoid" id="D8RP60"/>
<dbReference type="GO" id="GO:0005576">
    <property type="term" value="C:extracellular region"/>
    <property type="evidence" value="ECO:0007669"/>
    <property type="project" value="UniProtKB-SubCell"/>
</dbReference>
<dbReference type="KEGG" id="smo:SELMODRAFT_413345"/>
<sequence>MDHCSTFFAPAMTSLASATAQQFSSSCGTRCDSRRDCSSGLVCNPVSKTYDGDPGASTLSCPIPGCEPGKTFVNSNATAHNPEYCIGNNIYQFFNCSPEEQSLNFAAFYYIKLEELPTACNQSTPYKNSELLANMATGWFASGSSCFKEIVITAENGMSVTATVADTTSRARPDRWEGREVVRRSNATKKKLHRGDLTEQGIPEQGTATHGWKLEKLEELYSQQQCIQFMARNHASLVLFFACLALGFSVETARESFTYSWTPEERQRGHVEGAGKQDDDCTCYSVADGPTSDAVYTHHMARRCMAPTKASAPRSCKNCTEKPSIFGFSCALFRLHGSGILSGGSQREFHVLLDCRGECNEASNTEIKDCSGSAIASVCGGFSSEIHVEGAGRLKDGRYVNCKDNDCTYFVTDGPKGSRENDSQLYVSIAVPDEGKYPFGSHLKIDLLQDIALPNGRQHNGCVRVDDACMKDKEKNNECNMDFYVGSESNYLNIDHELQDAELWDANIDPNCQIQD</sequence>
<evidence type="ECO:0000313" key="5">
    <source>
        <dbReference type="Proteomes" id="UP000001514"/>
    </source>
</evidence>
<dbReference type="AlphaFoldDB" id="D8RP60"/>
<evidence type="ECO:0000256" key="3">
    <source>
        <dbReference type="ARBA" id="ARBA00022729"/>
    </source>
</evidence>
<keyword evidence="5" id="KW-1185">Reference proteome</keyword>
<evidence type="ECO:0000256" key="1">
    <source>
        <dbReference type="ARBA" id="ARBA00004613"/>
    </source>
</evidence>
<dbReference type="HOGENOM" id="CLU_528288_0_0_1"/>